<feature type="compositionally biased region" description="Basic and acidic residues" evidence="1">
    <location>
        <begin position="1"/>
        <end position="18"/>
    </location>
</feature>
<sequence>MKENTIHHVRSLGHDLHERPRKGALKSSDAKNKPDNQTFSEPGRSALAHIGIRRKLYQSGKFIVLTRRNFVR</sequence>
<accession>A0A5B7EK41</accession>
<comment type="caution">
    <text evidence="2">The sequence shown here is derived from an EMBL/GenBank/DDBJ whole genome shotgun (WGS) entry which is preliminary data.</text>
</comment>
<evidence type="ECO:0000313" key="3">
    <source>
        <dbReference type="Proteomes" id="UP000324222"/>
    </source>
</evidence>
<dbReference type="EMBL" id="VSRR010003140">
    <property type="protein sequence ID" value="MPC34831.1"/>
    <property type="molecule type" value="Genomic_DNA"/>
</dbReference>
<name>A0A5B7EK41_PORTR</name>
<dbReference type="Proteomes" id="UP000324222">
    <property type="component" value="Unassembled WGS sequence"/>
</dbReference>
<evidence type="ECO:0000313" key="2">
    <source>
        <dbReference type="EMBL" id="MPC34831.1"/>
    </source>
</evidence>
<organism evidence="2 3">
    <name type="scientific">Portunus trituberculatus</name>
    <name type="common">Swimming crab</name>
    <name type="synonym">Neptunus trituberculatus</name>
    <dbReference type="NCBI Taxonomy" id="210409"/>
    <lineage>
        <taxon>Eukaryota</taxon>
        <taxon>Metazoa</taxon>
        <taxon>Ecdysozoa</taxon>
        <taxon>Arthropoda</taxon>
        <taxon>Crustacea</taxon>
        <taxon>Multicrustacea</taxon>
        <taxon>Malacostraca</taxon>
        <taxon>Eumalacostraca</taxon>
        <taxon>Eucarida</taxon>
        <taxon>Decapoda</taxon>
        <taxon>Pleocyemata</taxon>
        <taxon>Brachyura</taxon>
        <taxon>Eubrachyura</taxon>
        <taxon>Portunoidea</taxon>
        <taxon>Portunidae</taxon>
        <taxon>Portuninae</taxon>
        <taxon>Portunus</taxon>
    </lineage>
</organism>
<feature type="region of interest" description="Disordered" evidence="1">
    <location>
        <begin position="1"/>
        <end position="44"/>
    </location>
</feature>
<protein>
    <submittedName>
        <fullName evidence="2">Uncharacterized protein</fullName>
    </submittedName>
</protein>
<dbReference type="AlphaFoldDB" id="A0A5B7EK41"/>
<proteinExistence type="predicted"/>
<keyword evidence="3" id="KW-1185">Reference proteome</keyword>
<gene>
    <name evidence="2" type="ORF">E2C01_028234</name>
</gene>
<evidence type="ECO:0000256" key="1">
    <source>
        <dbReference type="SAM" id="MobiDB-lite"/>
    </source>
</evidence>
<reference evidence="2 3" key="1">
    <citation type="submission" date="2019-05" db="EMBL/GenBank/DDBJ databases">
        <title>Another draft genome of Portunus trituberculatus and its Hox gene families provides insights of decapod evolution.</title>
        <authorList>
            <person name="Jeong J.-H."/>
            <person name="Song I."/>
            <person name="Kim S."/>
            <person name="Choi T."/>
            <person name="Kim D."/>
            <person name="Ryu S."/>
            <person name="Kim W."/>
        </authorList>
    </citation>
    <scope>NUCLEOTIDE SEQUENCE [LARGE SCALE GENOMIC DNA]</scope>
    <source>
        <tissue evidence="2">Muscle</tissue>
    </source>
</reference>